<name>A0A401ZAA5_9CHLR</name>
<dbReference type="InterPro" id="IPR047137">
    <property type="entry name" value="ORF3"/>
</dbReference>
<gene>
    <name evidence="3" type="ORF">KDAU_11240</name>
</gene>
<dbReference type="Gene3D" id="3.30.530.20">
    <property type="match status" value="1"/>
</dbReference>
<reference evidence="4" key="1">
    <citation type="submission" date="2018-12" db="EMBL/GenBank/DDBJ databases">
        <title>Tengunoibacter tsumagoiensis gen. nov., sp. nov., Dictyobacter kobayashii sp. nov., D. alpinus sp. nov., and D. joshuensis sp. nov. and description of Dictyobacteraceae fam. nov. within the order Ktedonobacterales isolated from Tengu-no-mugimeshi.</title>
        <authorList>
            <person name="Wang C.M."/>
            <person name="Zheng Y."/>
            <person name="Sakai Y."/>
            <person name="Toyoda A."/>
            <person name="Minakuchi Y."/>
            <person name="Abe K."/>
            <person name="Yokota A."/>
            <person name="Yabe S."/>
        </authorList>
    </citation>
    <scope>NUCLEOTIDE SEQUENCE [LARGE SCALE GENOMIC DNA]</scope>
    <source>
        <strain evidence="4">S-27</strain>
    </source>
</reference>
<dbReference type="RefSeq" id="WP_126595027.1">
    <property type="nucleotide sequence ID" value="NZ_BIFQ01000001.1"/>
</dbReference>
<dbReference type="InterPro" id="IPR005031">
    <property type="entry name" value="COQ10_START"/>
</dbReference>
<feature type="region of interest" description="Disordered" evidence="1">
    <location>
        <begin position="215"/>
        <end position="238"/>
    </location>
</feature>
<dbReference type="SUPFAM" id="SSF55961">
    <property type="entry name" value="Bet v1-like"/>
    <property type="match status" value="1"/>
</dbReference>
<evidence type="ECO:0000313" key="3">
    <source>
        <dbReference type="EMBL" id="GCE03795.1"/>
    </source>
</evidence>
<dbReference type="PANTHER" id="PTHR33824">
    <property type="entry name" value="POLYKETIDE CYCLASE/DEHYDRASE AND LIPID TRANSPORT SUPERFAMILY PROTEIN"/>
    <property type="match status" value="1"/>
</dbReference>
<protein>
    <recommendedName>
        <fullName evidence="2">Coenzyme Q-binding protein COQ10 START domain-containing protein</fullName>
    </recommendedName>
</protein>
<comment type="caution">
    <text evidence="3">The sequence shown here is derived from an EMBL/GenBank/DDBJ whole genome shotgun (WGS) entry which is preliminary data.</text>
</comment>
<keyword evidence="4" id="KW-1185">Reference proteome</keyword>
<evidence type="ECO:0000313" key="4">
    <source>
        <dbReference type="Proteomes" id="UP000287224"/>
    </source>
</evidence>
<feature type="compositionally biased region" description="Basic and acidic residues" evidence="1">
    <location>
        <begin position="228"/>
        <end position="238"/>
    </location>
</feature>
<dbReference type="EMBL" id="BIFQ01000001">
    <property type="protein sequence ID" value="GCE03795.1"/>
    <property type="molecule type" value="Genomic_DNA"/>
</dbReference>
<sequence length="238" mass="26367">MAKNYSTHSAEVTVNAPVHQVYALFSHFNDFPKFMSFVKEVTYHDDQSSHWVADVVGQHEWDAVNEEWIPDQQIGWRSTNGLENFGKVTFTPVSSDQTRVNVNINYDPPAGVLGDAGEKLGAGNRFQQALEHDLAHFGEMVNQAPAGALDPTSSNYLFHEDSAASKGRTTGRQNETMQEDANYNRTSTGMPTMDRDITGTTNDRLAANDIDTGAIPVEPNAITPDQSTRIERDRGTNY</sequence>
<dbReference type="OrthoDB" id="9798838at2"/>
<dbReference type="PANTHER" id="PTHR33824:SF7">
    <property type="entry name" value="POLYKETIDE CYCLASE_DEHYDRASE AND LIPID TRANSPORT SUPERFAMILY PROTEIN"/>
    <property type="match status" value="1"/>
</dbReference>
<evidence type="ECO:0000256" key="1">
    <source>
        <dbReference type="SAM" id="MobiDB-lite"/>
    </source>
</evidence>
<evidence type="ECO:0000259" key="2">
    <source>
        <dbReference type="Pfam" id="PF03364"/>
    </source>
</evidence>
<proteinExistence type="predicted"/>
<dbReference type="AlphaFoldDB" id="A0A401ZAA5"/>
<dbReference type="Proteomes" id="UP000287224">
    <property type="component" value="Unassembled WGS sequence"/>
</dbReference>
<dbReference type="CDD" id="cd07817">
    <property type="entry name" value="SRPBCC_8"/>
    <property type="match status" value="1"/>
</dbReference>
<organism evidence="3 4">
    <name type="scientific">Dictyobacter aurantiacus</name>
    <dbReference type="NCBI Taxonomy" id="1936993"/>
    <lineage>
        <taxon>Bacteria</taxon>
        <taxon>Bacillati</taxon>
        <taxon>Chloroflexota</taxon>
        <taxon>Ktedonobacteria</taxon>
        <taxon>Ktedonobacterales</taxon>
        <taxon>Dictyobacteraceae</taxon>
        <taxon>Dictyobacter</taxon>
    </lineage>
</organism>
<accession>A0A401ZAA5</accession>
<dbReference type="InterPro" id="IPR023393">
    <property type="entry name" value="START-like_dom_sf"/>
</dbReference>
<dbReference type="Pfam" id="PF03364">
    <property type="entry name" value="Polyketide_cyc"/>
    <property type="match status" value="1"/>
</dbReference>
<feature type="domain" description="Coenzyme Q-binding protein COQ10 START" evidence="2">
    <location>
        <begin position="14"/>
        <end position="122"/>
    </location>
</feature>